<proteinExistence type="inferred from homology"/>
<dbReference type="PANTHER" id="PTHR43792:SF8">
    <property type="entry name" value="[RIBOSOMAL PROTEIN US5]-ALANINE N-ACETYLTRANSFERASE"/>
    <property type="match status" value="1"/>
</dbReference>
<accession>A0ABU0MPI2</accession>
<dbReference type="InterPro" id="IPR051531">
    <property type="entry name" value="N-acetyltransferase"/>
</dbReference>
<dbReference type="RefSeq" id="WP_209985278.1">
    <property type="nucleotide sequence ID" value="NZ_JAGINO010000016.1"/>
</dbReference>
<dbReference type="PANTHER" id="PTHR43792">
    <property type="entry name" value="GNAT FAMILY, PUTATIVE (AFU_ORTHOLOGUE AFUA_3G00765)-RELATED-RELATED"/>
    <property type="match status" value="1"/>
</dbReference>
<evidence type="ECO:0000259" key="5">
    <source>
        <dbReference type="Pfam" id="PF13302"/>
    </source>
</evidence>
<dbReference type="EMBL" id="JAUSVU010000016">
    <property type="protein sequence ID" value="MDQ0535154.1"/>
    <property type="molecule type" value="Genomic_DNA"/>
</dbReference>
<protein>
    <submittedName>
        <fullName evidence="6">RimJ/RimL family protein N-acetyltransferase</fullName>
    </submittedName>
</protein>
<evidence type="ECO:0000256" key="1">
    <source>
        <dbReference type="ARBA" id="ARBA00022679"/>
    </source>
</evidence>
<feature type="domain" description="N-acetyltransferase" evidence="5">
    <location>
        <begin position="21"/>
        <end position="161"/>
    </location>
</feature>
<evidence type="ECO:0000256" key="3">
    <source>
        <dbReference type="ARBA" id="ARBA00038502"/>
    </source>
</evidence>
<reference evidence="6 7" key="1">
    <citation type="submission" date="2023-07" db="EMBL/GenBank/DDBJ databases">
        <title>Genomic Encyclopedia of Type Strains, Phase IV (KMG-IV): sequencing the most valuable type-strain genomes for metagenomic binning, comparative biology and taxonomic classification.</title>
        <authorList>
            <person name="Goeker M."/>
        </authorList>
    </citation>
    <scope>NUCLEOTIDE SEQUENCE [LARGE SCALE GENOMIC DNA]</scope>
    <source>
        <strain evidence="6 7">DSM 19922</strain>
    </source>
</reference>
<dbReference type="InterPro" id="IPR016181">
    <property type="entry name" value="Acyl_CoA_acyltransferase"/>
</dbReference>
<dbReference type="Proteomes" id="UP001244552">
    <property type="component" value="Unassembled WGS sequence"/>
</dbReference>
<feature type="compositionally biased region" description="Polar residues" evidence="4">
    <location>
        <begin position="193"/>
        <end position="213"/>
    </location>
</feature>
<keyword evidence="1" id="KW-0808">Transferase</keyword>
<sequence length="220" mass="24535">MTAPCDGDALLPAAPRLATSRLVLQPLAIADAAAIQRLFPRWEIVRHLNDRVPWPYPPDGALGYVRDVALPAAARGEEWHWTLRLREAPDDVIGAISLMLEEDNNRGFWLGLPWQGRGLMAEAAEAVTGFWFETLGRPVLRVPKAVANRASSRLSERMGMRLVGIEMRDYVAGRLETELWEITREDWRARQAGTGSPASRRPSNCSTSSTGTGRLNRKPW</sequence>
<dbReference type="Pfam" id="PF13302">
    <property type="entry name" value="Acetyltransf_3"/>
    <property type="match status" value="1"/>
</dbReference>
<evidence type="ECO:0000313" key="6">
    <source>
        <dbReference type="EMBL" id="MDQ0535154.1"/>
    </source>
</evidence>
<gene>
    <name evidence="6" type="ORF">QO018_004032</name>
</gene>
<dbReference type="InterPro" id="IPR000182">
    <property type="entry name" value="GNAT_dom"/>
</dbReference>
<organism evidence="6 7">
    <name type="scientific">Azospirillum picis</name>
    <dbReference type="NCBI Taxonomy" id="488438"/>
    <lineage>
        <taxon>Bacteria</taxon>
        <taxon>Pseudomonadati</taxon>
        <taxon>Pseudomonadota</taxon>
        <taxon>Alphaproteobacteria</taxon>
        <taxon>Rhodospirillales</taxon>
        <taxon>Azospirillaceae</taxon>
        <taxon>Azospirillum</taxon>
    </lineage>
</organism>
<keyword evidence="7" id="KW-1185">Reference proteome</keyword>
<name>A0ABU0MPI2_9PROT</name>
<dbReference type="SUPFAM" id="SSF55729">
    <property type="entry name" value="Acyl-CoA N-acyltransferases (Nat)"/>
    <property type="match status" value="1"/>
</dbReference>
<comment type="similarity">
    <text evidence="3">Belongs to the acetyltransferase family. RimJ subfamily.</text>
</comment>
<comment type="caution">
    <text evidence="6">The sequence shown here is derived from an EMBL/GenBank/DDBJ whole genome shotgun (WGS) entry which is preliminary data.</text>
</comment>
<evidence type="ECO:0000256" key="2">
    <source>
        <dbReference type="ARBA" id="ARBA00023315"/>
    </source>
</evidence>
<dbReference type="Gene3D" id="3.40.630.30">
    <property type="match status" value="1"/>
</dbReference>
<evidence type="ECO:0000256" key="4">
    <source>
        <dbReference type="SAM" id="MobiDB-lite"/>
    </source>
</evidence>
<keyword evidence="2" id="KW-0012">Acyltransferase</keyword>
<evidence type="ECO:0000313" key="7">
    <source>
        <dbReference type="Proteomes" id="UP001244552"/>
    </source>
</evidence>
<feature type="region of interest" description="Disordered" evidence="4">
    <location>
        <begin position="191"/>
        <end position="220"/>
    </location>
</feature>